<evidence type="ECO:0000256" key="1">
    <source>
        <dbReference type="ARBA" id="ARBA00004651"/>
    </source>
</evidence>
<feature type="transmembrane region" description="Helical" evidence="8">
    <location>
        <begin position="168"/>
        <end position="186"/>
    </location>
</feature>
<proteinExistence type="predicted"/>
<evidence type="ECO:0000256" key="4">
    <source>
        <dbReference type="ARBA" id="ARBA00022597"/>
    </source>
</evidence>
<feature type="transmembrane region" description="Helical" evidence="8">
    <location>
        <begin position="327"/>
        <end position="357"/>
    </location>
</feature>
<protein>
    <submittedName>
        <fullName evidence="11">Diguanylate cyclase/phosphodiesterase domain 2</fullName>
    </submittedName>
</protein>
<feature type="transmembrane region" description="Helical" evidence="8">
    <location>
        <begin position="73"/>
        <end position="96"/>
    </location>
</feature>
<reference evidence="12" key="1">
    <citation type="submission" date="2008-08" db="EMBL/GenBank/DDBJ databases">
        <title>Complete sequence of Vibrio fischeri strain MJ11.</title>
        <authorList>
            <person name="Mandel M.J."/>
            <person name="Stabb E.V."/>
            <person name="Ruby E.G."/>
            <person name="Ferriera S."/>
            <person name="Johnson J."/>
            <person name="Kravitz S."/>
            <person name="Beeson K."/>
            <person name="Sutton G."/>
            <person name="Rogers Y.-H."/>
            <person name="Friedman R."/>
            <person name="Frazier M."/>
            <person name="Venter J.C."/>
        </authorList>
    </citation>
    <scope>NUCLEOTIDE SEQUENCE [LARGE SCALE GENOMIC DNA]</scope>
    <source>
        <strain evidence="12">MJ11</strain>
    </source>
</reference>
<organism evidence="11 12">
    <name type="scientific">Aliivibrio fischeri (strain MJ11)</name>
    <name type="common">Vibrio fischeri</name>
    <dbReference type="NCBI Taxonomy" id="388396"/>
    <lineage>
        <taxon>Bacteria</taxon>
        <taxon>Pseudomonadati</taxon>
        <taxon>Pseudomonadota</taxon>
        <taxon>Gammaproteobacteria</taxon>
        <taxon>Vibrionales</taxon>
        <taxon>Vibrionaceae</taxon>
        <taxon>Aliivibrio</taxon>
    </lineage>
</organism>
<dbReference type="GO" id="GO:0009401">
    <property type="term" value="P:phosphoenolpyruvate-dependent sugar phosphotransferase system"/>
    <property type="evidence" value="ECO:0007669"/>
    <property type="project" value="InterPro"/>
</dbReference>
<keyword evidence="2" id="KW-0813">Transport</keyword>
<dbReference type="InterPro" id="IPR050706">
    <property type="entry name" value="Cyclic-di-GMP_PDE-like"/>
</dbReference>
<dbReference type="PROSITE" id="PS50883">
    <property type="entry name" value="EAL"/>
    <property type="match status" value="1"/>
</dbReference>
<keyword evidence="6 8" id="KW-1133">Transmembrane helix</keyword>
<evidence type="ECO:0000256" key="2">
    <source>
        <dbReference type="ARBA" id="ARBA00022448"/>
    </source>
</evidence>
<dbReference type="AlphaFoldDB" id="B5EUH5"/>
<dbReference type="CDD" id="cd01948">
    <property type="entry name" value="EAL"/>
    <property type="match status" value="1"/>
</dbReference>
<keyword evidence="3" id="KW-1003">Cell membrane</keyword>
<feature type="transmembrane region" description="Helical" evidence="8">
    <location>
        <begin position="207"/>
        <end position="228"/>
    </location>
</feature>
<evidence type="ECO:0000256" key="5">
    <source>
        <dbReference type="ARBA" id="ARBA00022692"/>
    </source>
</evidence>
<dbReference type="GO" id="GO:0008982">
    <property type="term" value="F:protein-N(PI)-phosphohistidine-sugar phosphotransferase activity"/>
    <property type="evidence" value="ECO:0007669"/>
    <property type="project" value="InterPro"/>
</dbReference>
<dbReference type="Pfam" id="PF02378">
    <property type="entry name" value="PTS_EIIC"/>
    <property type="match status" value="1"/>
</dbReference>
<dbReference type="KEGG" id="vfm:VFMJ11_A0794"/>
<feature type="transmembrane region" description="Helical" evidence="8">
    <location>
        <begin position="39"/>
        <end position="61"/>
    </location>
</feature>
<evidence type="ECO:0000313" key="11">
    <source>
        <dbReference type="EMBL" id="ACH63603.1"/>
    </source>
</evidence>
<dbReference type="PANTHER" id="PTHR33121:SF70">
    <property type="entry name" value="SIGNALING PROTEIN YKOW"/>
    <property type="match status" value="1"/>
</dbReference>
<accession>B5EUH5</accession>
<feature type="domain" description="PTS EIIC type-3" evidence="10">
    <location>
        <begin position="17"/>
        <end position="395"/>
    </location>
</feature>
<dbReference type="InterPro" id="IPR035919">
    <property type="entry name" value="EAL_sf"/>
</dbReference>
<evidence type="ECO:0000256" key="3">
    <source>
        <dbReference type="ARBA" id="ARBA00022475"/>
    </source>
</evidence>
<feature type="transmembrane region" description="Helical" evidence="8">
    <location>
        <begin position="102"/>
        <end position="118"/>
    </location>
</feature>
<dbReference type="GO" id="GO:0071111">
    <property type="term" value="F:cyclic-guanylate-specific phosphodiesterase activity"/>
    <property type="evidence" value="ECO:0007669"/>
    <property type="project" value="InterPro"/>
</dbReference>
<gene>
    <name evidence="11" type="ordered locus">VFMJ11_A0794</name>
</gene>
<feature type="transmembrane region" description="Helical" evidence="8">
    <location>
        <begin position="130"/>
        <end position="148"/>
    </location>
</feature>
<dbReference type="InterPro" id="IPR001633">
    <property type="entry name" value="EAL_dom"/>
</dbReference>
<dbReference type="SUPFAM" id="SSF141868">
    <property type="entry name" value="EAL domain-like"/>
    <property type="match status" value="1"/>
</dbReference>
<dbReference type="Proteomes" id="UP000001857">
    <property type="component" value="Chromosome II"/>
</dbReference>
<dbReference type="PROSITE" id="PS51105">
    <property type="entry name" value="PTS_EIIC_TYPE_3"/>
    <property type="match status" value="1"/>
</dbReference>
<evidence type="ECO:0000259" key="10">
    <source>
        <dbReference type="PROSITE" id="PS51105"/>
    </source>
</evidence>
<dbReference type="InterPro" id="IPR004501">
    <property type="entry name" value="PTS_EIIC_3"/>
</dbReference>
<keyword evidence="7 8" id="KW-0472">Membrane</keyword>
<dbReference type="HOGENOM" id="CLU_024302_1_0_6"/>
<evidence type="ECO:0000259" key="9">
    <source>
        <dbReference type="PROSITE" id="PS50883"/>
    </source>
</evidence>
<comment type="subcellular location">
    <subcellularLocation>
        <location evidence="1">Cell membrane</location>
        <topology evidence="1">Multi-pass membrane protein</topology>
    </subcellularLocation>
</comment>
<name>B5EUH5_ALIFM</name>
<dbReference type="Pfam" id="PF00563">
    <property type="entry name" value="EAL"/>
    <property type="match status" value="1"/>
</dbReference>
<feature type="transmembrane region" description="Helical" evidence="8">
    <location>
        <begin position="296"/>
        <end position="321"/>
    </location>
</feature>
<evidence type="ECO:0000256" key="8">
    <source>
        <dbReference type="SAM" id="Phobius"/>
    </source>
</evidence>
<evidence type="ECO:0000256" key="6">
    <source>
        <dbReference type="ARBA" id="ARBA00022989"/>
    </source>
</evidence>
<keyword evidence="4" id="KW-0762">Sugar transport</keyword>
<sequence>MKIALNLNFVSSALSGLTSVFKRKNSQSSSRSYVYDLSAIALLLLPLTLSNATAVLLGHLFNFFEFKELSGLLFHLSNLLINIYPLSFCVIAGYYLSHKTTFSSATFIIYSLALFYLLSIENGSLSTPFYFPNNPLLALLSALITFMYCTRFNLQQLEPQALDFSSRLFKHVFHFFTFISAAFLLSKLMMKVINYMTALIGNMSADPLTFTGGLIYQTILGLLGAIGINGHNMLFAVKQTIYSETQQNMADWAAGEATLNIINQGFYDAFMSMGGSGNSISLLLCILLFSKEKNHIMLALAAFPLVMFNINEVLLFGLPIIFNPLLIIPFVALPLISFLITYLAIFSGAISPVVNIVNWMTPPLFSGYVAMGENIEGSILQLVIIIVGIFVYRPFYLAFAGKYALNHPAVLSNTNIEQSIFKSLLDNVRSSAATSLKHSSTQQRLSRMLHEDGFVMHYQLLQSVVEKDVISFEALLRYQDREGNLCPPTFISDFQLLNMMPTLDKLVIDKVLTDMQKMDLNEDRRVAINISVASIEEHGFAEHVIDRLKFFSIPPHWLEIEITEEAILSDNHNLLSTLEILKSHGIKIAMDDFGTGYASFPHLLKYPFDKIKLDRSLLLDASTTKGKQLYQLIAQMGDVANCEVVAEGVETEDEFKFVAECGVDKVQGFLIARPQPLSEALKLIKRNDQIDTNHNK</sequence>
<reference evidence="11 12" key="2">
    <citation type="journal article" date="2009" name="Nature">
        <title>A single regulatory gene is sufficient to alter bacterial host range.</title>
        <authorList>
            <person name="Mandel M.J."/>
            <person name="Wollenberg M.S."/>
            <person name="Stabb E.V."/>
            <person name="Visick K.L."/>
            <person name="Ruby E.G."/>
        </authorList>
    </citation>
    <scope>NUCLEOTIDE SEQUENCE [LARGE SCALE GENOMIC DNA]</scope>
    <source>
        <strain evidence="11 12">MJ11</strain>
    </source>
</reference>
<feature type="domain" description="EAL" evidence="9">
    <location>
        <begin position="438"/>
        <end position="688"/>
    </location>
</feature>
<evidence type="ECO:0000313" key="12">
    <source>
        <dbReference type="Proteomes" id="UP000001857"/>
    </source>
</evidence>
<evidence type="ECO:0000256" key="7">
    <source>
        <dbReference type="ARBA" id="ARBA00023136"/>
    </source>
</evidence>
<dbReference type="Gene3D" id="3.20.20.450">
    <property type="entry name" value="EAL domain"/>
    <property type="match status" value="1"/>
</dbReference>
<dbReference type="InterPro" id="IPR003352">
    <property type="entry name" value="PTS_EIIC"/>
</dbReference>
<dbReference type="EMBL" id="CP001133">
    <property type="protein sequence ID" value="ACH63603.1"/>
    <property type="molecule type" value="Genomic_DNA"/>
</dbReference>
<feature type="transmembrane region" description="Helical" evidence="8">
    <location>
        <begin position="378"/>
        <end position="399"/>
    </location>
</feature>
<dbReference type="PANTHER" id="PTHR33121">
    <property type="entry name" value="CYCLIC DI-GMP PHOSPHODIESTERASE PDEF"/>
    <property type="match status" value="1"/>
</dbReference>
<keyword evidence="5 8" id="KW-0812">Transmembrane</keyword>
<dbReference type="GO" id="GO:0005886">
    <property type="term" value="C:plasma membrane"/>
    <property type="evidence" value="ECO:0007669"/>
    <property type="project" value="UniProtKB-SubCell"/>
</dbReference>
<dbReference type="SMART" id="SM00052">
    <property type="entry name" value="EAL"/>
    <property type="match status" value="1"/>
</dbReference>